<protein>
    <submittedName>
        <fullName evidence="4">GNAT family N-acetyltransferase</fullName>
    </submittedName>
</protein>
<dbReference type="CDD" id="cd04301">
    <property type="entry name" value="NAT_SF"/>
    <property type="match status" value="1"/>
</dbReference>
<name>A0A415E5D7_9FIRM</name>
<organism evidence="4 5">
    <name type="scientific">Emergencia timonensis</name>
    <dbReference type="NCBI Taxonomy" id="1776384"/>
    <lineage>
        <taxon>Bacteria</taxon>
        <taxon>Bacillati</taxon>
        <taxon>Bacillota</taxon>
        <taxon>Clostridia</taxon>
        <taxon>Peptostreptococcales</taxon>
        <taxon>Anaerovoracaceae</taxon>
        <taxon>Emergencia</taxon>
    </lineage>
</organism>
<dbReference type="Gene3D" id="3.40.630.30">
    <property type="match status" value="1"/>
</dbReference>
<dbReference type="InterPro" id="IPR016181">
    <property type="entry name" value="Acyl_CoA_acyltransferase"/>
</dbReference>
<comment type="caution">
    <text evidence="4">The sequence shown here is derived from an EMBL/GenBank/DDBJ whole genome shotgun (WGS) entry which is preliminary data.</text>
</comment>
<dbReference type="PANTHER" id="PTHR43800">
    <property type="entry name" value="PEPTIDYL-LYSINE N-ACETYLTRANSFERASE YJAB"/>
    <property type="match status" value="1"/>
</dbReference>
<keyword evidence="2" id="KW-0012">Acyltransferase</keyword>
<dbReference type="Proteomes" id="UP000284841">
    <property type="component" value="Unassembled WGS sequence"/>
</dbReference>
<proteinExistence type="predicted"/>
<evidence type="ECO:0000256" key="1">
    <source>
        <dbReference type="ARBA" id="ARBA00022679"/>
    </source>
</evidence>
<dbReference type="STRING" id="1776384.GCA_900086585_02223"/>
<evidence type="ECO:0000256" key="2">
    <source>
        <dbReference type="ARBA" id="ARBA00023315"/>
    </source>
</evidence>
<dbReference type="PANTHER" id="PTHR43800:SF1">
    <property type="entry name" value="PEPTIDYL-LYSINE N-ACETYLTRANSFERASE YJAB"/>
    <property type="match status" value="1"/>
</dbReference>
<evidence type="ECO:0000259" key="3">
    <source>
        <dbReference type="PROSITE" id="PS51186"/>
    </source>
</evidence>
<dbReference type="GO" id="GO:0016747">
    <property type="term" value="F:acyltransferase activity, transferring groups other than amino-acyl groups"/>
    <property type="evidence" value="ECO:0007669"/>
    <property type="project" value="InterPro"/>
</dbReference>
<reference evidence="4 5" key="1">
    <citation type="submission" date="2018-08" db="EMBL/GenBank/DDBJ databases">
        <title>A genome reference for cultivated species of the human gut microbiota.</title>
        <authorList>
            <person name="Zou Y."/>
            <person name="Xue W."/>
            <person name="Luo G."/>
        </authorList>
    </citation>
    <scope>NUCLEOTIDE SEQUENCE [LARGE SCALE GENOMIC DNA]</scope>
    <source>
        <strain evidence="4 5">AM07-24</strain>
    </source>
</reference>
<dbReference type="EMBL" id="QRMS01000001">
    <property type="protein sequence ID" value="RHJ88997.1"/>
    <property type="molecule type" value="Genomic_DNA"/>
</dbReference>
<dbReference type="RefSeq" id="WP_118333008.1">
    <property type="nucleotide sequence ID" value="NZ_AP025567.1"/>
</dbReference>
<dbReference type="AlphaFoldDB" id="A0A415E5D7"/>
<dbReference type="OrthoDB" id="9797806at2"/>
<evidence type="ECO:0000313" key="5">
    <source>
        <dbReference type="Proteomes" id="UP000284841"/>
    </source>
</evidence>
<evidence type="ECO:0000313" key="4">
    <source>
        <dbReference type="EMBL" id="RHJ88997.1"/>
    </source>
</evidence>
<feature type="domain" description="N-acetyltransferase" evidence="3">
    <location>
        <begin position="1"/>
        <end position="150"/>
    </location>
</feature>
<dbReference type="InterPro" id="IPR000182">
    <property type="entry name" value="GNAT_dom"/>
</dbReference>
<keyword evidence="5" id="KW-1185">Reference proteome</keyword>
<dbReference type="SUPFAM" id="SSF55729">
    <property type="entry name" value="Acyl-CoA N-acyltransferases (Nat)"/>
    <property type="match status" value="1"/>
</dbReference>
<sequence>MKIIEYETQYQDAILEISLEWLNKYDILEEVDIEMLKYPERILEKDGHIFLAQEEDGEISGMVMLENHGESCEVLKFGVREIYQGRGIGRKLMREAIHAAKAEGKKKLTLCSNHQLSSALHLYQEMGFCYVDRVSSCFVMSDVFMEMDLGLK</sequence>
<accession>A0A415E5D7</accession>
<keyword evidence="1 4" id="KW-0808">Transferase</keyword>
<dbReference type="Pfam" id="PF00583">
    <property type="entry name" value="Acetyltransf_1"/>
    <property type="match status" value="1"/>
</dbReference>
<gene>
    <name evidence="4" type="ORF">DW099_00005</name>
</gene>
<dbReference type="PROSITE" id="PS51186">
    <property type="entry name" value="GNAT"/>
    <property type="match status" value="1"/>
</dbReference>